<dbReference type="Gene3D" id="3.60.10.10">
    <property type="entry name" value="Endonuclease/exonuclease/phosphatase"/>
    <property type="match status" value="1"/>
</dbReference>
<gene>
    <name evidence="1" type="ORF">NDU88_011346</name>
</gene>
<reference evidence="1" key="1">
    <citation type="journal article" date="2022" name="bioRxiv">
        <title>Sequencing and chromosome-scale assembly of the giantPleurodeles waltlgenome.</title>
        <authorList>
            <person name="Brown T."/>
            <person name="Elewa A."/>
            <person name="Iarovenko S."/>
            <person name="Subramanian E."/>
            <person name="Araus A.J."/>
            <person name="Petzold A."/>
            <person name="Susuki M."/>
            <person name="Suzuki K.-i.T."/>
            <person name="Hayashi T."/>
            <person name="Toyoda A."/>
            <person name="Oliveira C."/>
            <person name="Osipova E."/>
            <person name="Leigh N.D."/>
            <person name="Simon A."/>
            <person name="Yun M.H."/>
        </authorList>
    </citation>
    <scope>NUCLEOTIDE SEQUENCE</scope>
    <source>
        <strain evidence="1">20211129_DDA</strain>
        <tissue evidence="1">Liver</tissue>
    </source>
</reference>
<dbReference type="Proteomes" id="UP001066276">
    <property type="component" value="Chromosome 6"/>
</dbReference>
<dbReference type="InterPro" id="IPR036691">
    <property type="entry name" value="Endo/exonu/phosph_ase_sf"/>
</dbReference>
<dbReference type="EMBL" id="JANPWB010000010">
    <property type="protein sequence ID" value="KAJ1145054.1"/>
    <property type="molecule type" value="Genomic_DNA"/>
</dbReference>
<proteinExistence type="predicted"/>
<accession>A0AAV7R1D7</accession>
<organism evidence="1 2">
    <name type="scientific">Pleurodeles waltl</name>
    <name type="common">Iberian ribbed newt</name>
    <dbReference type="NCBI Taxonomy" id="8319"/>
    <lineage>
        <taxon>Eukaryota</taxon>
        <taxon>Metazoa</taxon>
        <taxon>Chordata</taxon>
        <taxon>Craniata</taxon>
        <taxon>Vertebrata</taxon>
        <taxon>Euteleostomi</taxon>
        <taxon>Amphibia</taxon>
        <taxon>Batrachia</taxon>
        <taxon>Caudata</taxon>
        <taxon>Salamandroidea</taxon>
        <taxon>Salamandridae</taxon>
        <taxon>Pleurodelinae</taxon>
        <taxon>Pleurodeles</taxon>
    </lineage>
</organism>
<sequence length="236" mass="26915">MKGHHHMPSAMCKNLMTVFLSMTQGSSTLHLALMNIYILPEKTFKLEAARLLKENIEELLNNVPCPELILISDFNMNLLGTELSEEAITVQNSFWQILDQTPSGIYKDDRLGKQLIKDLEAMGLRSANSRYSGDQPPSFTFVNQKARTLIDFMILSLSLFGRISKFQVASRGESDHLPQELHFTHPIEHHNPTDVFQQAMYTTNWRRIKWTSATTPALAENTKRTWSLKLDLAGPR</sequence>
<comment type="caution">
    <text evidence="1">The sequence shown here is derived from an EMBL/GenBank/DDBJ whole genome shotgun (WGS) entry which is preliminary data.</text>
</comment>
<protein>
    <recommendedName>
        <fullName evidence="3">Endonuclease/exonuclease/phosphatase domain-containing protein</fullName>
    </recommendedName>
</protein>
<keyword evidence="2" id="KW-1185">Reference proteome</keyword>
<evidence type="ECO:0008006" key="3">
    <source>
        <dbReference type="Google" id="ProtNLM"/>
    </source>
</evidence>
<name>A0AAV7R1D7_PLEWA</name>
<dbReference type="AlphaFoldDB" id="A0AAV7R1D7"/>
<dbReference type="SUPFAM" id="SSF56219">
    <property type="entry name" value="DNase I-like"/>
    <property type="match status" value="1"/>
</dbReference>
<evidence type="ECO:0000313" key="2">
    <source>
        <dbReference type="Proteomes" id="UP001066276"/>
    </source>
</evidence>
<evidence type="ECO:0000313" key="1">
    <source>
        <dbReference type="EMBL" id="KAJ1145054.1"/>
    </source>
</evidence>